<keyword evidence="1" id="KW-1133">Transmembrane helix</keyword>
<evidence type="ECO:0000256" key="1">
    <source>
        <dbReference type="SAM" id="Phobius"/>
    </source>
</evidence>
<keyword evidence="1" id="KW-0472">Membrane</keyword>
<evidence type="ECO:0000313" key="3">
    <source>
        <dbReference type="EMBL" id="RGX30470.1"/>
    </source>
</evidence>
<dbReference type="Pfam" id="PF07331">
    <property type="entry name" value="TctB"/>
    <property type="match status" value="1"/>
</dbReference>
<feature type="domain" description="DUF1468" evidence="2">
    <location>
        <begin position="37"/>
        <end position="172"/>
    </location>
</feature>
<feature type="transmembrane region" description="Helical" evidence="1">
    <location>
        <begin position="145"/>
        <end position="167"/>
    </location>
</feature>
<name>A0A413FHJ3_9FIRM</name>
<accession>A0A413FHJ3</accession>
<keyword evidence="1" id="KW-0812">Transmembrane</keyword>
<gene>
    <name evidence="3" type="ORF">DWV29_08540</name>
</gene>
<sequence>MIPWARPLASRQHDKRLHSQGGHMKLNKDHYLSLFYIGLGVLILFFTSRITSLFTVATNDTGPKFFPTLCGIGIILCGIGKFLTSAKSNPKTFLPNKRDYIRLAGLWALLVVYVLSVKYLGYIFSSLVLMFVMTTLLADTKKLNVWHRILFAILMVALTYVLFSYVIKIPLPQGKWIKTLLKAIG</sequence>
<dbReference type="AlphaFoldDB" id="A0A413FHJ3"/>
<proteinExistence type="predicted"/>
<feature type="transmembrane region" description="Helical" evidence="1">
    <location>
        <begin position="34"/>
        <end position="53"/>
    </location>
</feature>
<comment type="caution">
    <text evidence="3">The sequence shown here is derived from an EMBL/GenBank/DDBJ whole genome shotgun (WGS) entry which is preliminary data.</text>
</comment>
<reference evidence="3 4" key="1">
    <citation type="submission" date="2018-08" db="EMBL/GenBank/DDBJ databases">
        <title>A genome reference for cultivated species of the human gut microbiota.</title>
        <authorList>
            <person name="Zou Y."/>
            <person name="Xue W."/>
            <person name="Luo G."/>
        </authorList>
    </citation>
    <scope>NUCLEOTIDE SEQUENCE [LARGE SCALE GENOMIC DNA]</scope>
    <source>
        <strain evidence="3 4">AF04-15</strain>
    </source>
</reference>
<dbReference type="EMBL" id="QSBM01000005">
    <property type="protein sequence ID" value="RGX30470.1"/>
    <property type="molecule type" value="Genomic_DNA"/>
</dbReference>
<evidence type="ECO:0000313" key="4">
    <source>
        <dbReference type="Proteomes" id="UP000283880"/>
    </source>
</evidence>
<organism evidence="3 4">
    <name type="scientific">Enterocloster asparagiformis</name>
    <dbReference type="NCBI Taxonomy" id="333367"/>
    <lineage>
        <taxon>Bacteria</taxon>
        <taxon>Bacillati</taxon>
        <taxon>Bacillota</taxon>
        <taxon>Clostridia</taxon>
        <taxon>Lachnospirales</taxon>
        <taxon>Lachnospiraceae</taxon>
        <taxon>Enterocloster</taxon>
    </lineage>
</organism>
<feature type="transmembrane region" description="Helical" evidence="1">
    <location>
        <begin position="65"/>
        <end position="83"/>
    </location>
</feature>
<protein>
    <submittedName>
        <fullName evidence="3">Tripartite tricarboxylate transporter TctB family protein</fullName>
    </submittedName>
</protein>
<evidence type="ECO:0000259" key="2">
    <source>
        <dbReference type="Pfam" id="PF07331"/>
    </source>
</evidence>
<dbReference type="Proteomes" id="UP000283880">
    <property type="component" value="Unassembled WGS sequence"/>
</dbReference>
<dbReference type="InterPro" id="IPR009936">
    <property type="entry name" value="DUF1468"/>
</dbReference>
<feature type="transmembrane region" description="Helical" evidence="1">
    <location>
        <begin position="104"/>
        <end position="133"/>
    </location>
</feature>